<reference evidence="1" key="1">
    <citation type="submission" date="2022-10" db="EMBL/GenBank/DDBJ databases">
        <title>Genome Sequence of Xylaria curta.</title>
        <authorList>
            <person name="Buettner E."/>
        </authorList>
    </citation>
    <scope>NUCLEOTIDE SEQUENCE</scope>
    <source>
        <strain evidence="1">Babe10</strain>
    </source>
</reference>
<sequence length="220" mass="23012">MAAGFLFWRWNLGGANAEREEASFKEPGASVGTLASLRVVSLLMTRDELSMRDAELTVWAGCVLTLELTGRYLGDVTGASFNWQSIEVNGGAIAFDILGFGGGTGQGIGSISLIDSSINDLPVGILTNGLSTSAQHRPVGRTVFIPTSSRAQGSSCSQIQGSGYYFGDMHGPNVIMQVGNKGGIGIMEIVEMLLSVQDNTANAVLMEWSVAGANQGDAAM</sequence>
<evidence type="ECO:0000313" key="2">
    <source>
        <dbReference type="Proteomes" id="UP001143856"/>
    </source>
</evidence>
<protein>
    <submittedName>
        <fullName evidence="1">Uncharacterized protein</fullName>
    </submittedName>
</protein>
<evidence type="ECO:0000313" key="1">
    <source>
        <dbReference type="EMBL" id="KAJ2989352.1"/>
    </source>
</evidence>
<organism evidence="1 2">
    <name type="scientific">Xylaria curta</name>
    <dbReference type="NCBI Taxonomy" id="42375"/>
    <lineage>
        <taxon>Eukaryota</taxon>
        <taxon>Fungi</taxon>
        <taxon>Dikarya</taxon>
        <taxon>Ascomycota</taxon>
        <taxon>Pezizomycotina</taxon>
        <taxon>Sordariomycetes</taxon>
        <taxon>Xylariomycetidae</taxon>
        <taxon>Xylariales</taxon>
        <taxon>Xylariaceae</taxon>
        <taxon>Xylaria</taxon>
    </lineage>
</organism>
<accession>A0ACC1PAP0</accession>
<dbReference type="Proteomes" id="UP001143856">
    <property type="component" value="Unassembled WGS sequence"/>
</dbReference>
<name>A0ACC1PAP0_9PEZI</name>
<proteinExistence type="predicted"/>
<dbReference type="EMBL" id="JAPDGR010000538">
    <property type="protein sequence ID" value="KAJ2989352.1"/>
    <property type="molecule type" value="Genomic_DNA"/>
</dbReference>
<keyword evidence="2" id="KW-1185">Reference proteome</keyword>
<comment type="caution">
    <text evidence="1">The sequence shown here is derived from an EMBL/GenBank/DDBJ whole genome shotgun (WGS) entry which is preliminary data.</text>
</comment>
<gene>
    <name evidence="1" type="ORF">NUW58_g3510</name>
</gene>